<feature type="chain" id="PRO_5002724412" description="TNFR-Cys domain-containing protein" evidence="1">
    <location>
        <begin position="22"/>
        <end position="168"/>
    </location>
</feature>
<protein>
    <recommendedName>
        <fullName evidence="4">TNFR-Cys domain-containing protein</fullName>
    </recommendedName>
</protein>
<dbReference type="AlphaFoldDB" id="A8NPE4"/>
<comment type="caution">
    <text evidence="2">The sequence shown here is derived from an EMBL/GenBank/DDBJ whole genome shotgun (WGS) entry which is preliminary data.</text>
</comment>
<dbReference type="Proteomes" id="UP000001861">
    <property type="component" value="Unassembled WGS sequence"/>
</dbReference>
<dbReference type="KEGG" id="cci:CC1G_10246"/>
<sequence length="168" mass="17002">MTLAFKGRLPALLSLVVLVNARAGGNDGIDLSARATGFPNPCGSGPYGGAIACPNAQKPYCTVSSGSVYLCTATTTTYTPSTTYPPTDPLAMCTPACTPGINFTTRTVWTECSCMACPTPSCSGYCDPGSTNAITTGTNGCSSCGSCVPTGNVRREPAAQATPAVTHL</sequence>
<keyword evidence="1" id="KW-0732">Signal</keyword>
<accession>A8NPE4</accession>
<evidence type="ECO:0000313" key="2">
    <source>
        <dbReference type="EMBL" id="EAU86524.1"/>
    </source>
</evidence>
<dbReference type="RefSeq" id="XP_001835319.1">
    <property type="nucleotide sequence ID" value="XM_001835267.1"/>
</dbReference>
<feature type="signal peptide" evidence="1">
    <location>
        <begin position="1"/>
        <end position="21"/>
    </location>
</feature>
<proteinExistence type="predicted"/>
<evidence type="ECO:0000256" key="1">
    <source>
        <dbReference type="SAM" id="SignalP"/>
    </source>
</evidence>
<name>A8NPE4_COPC7</name>
<evidence type="ECO:0000313" key="3">
    <source>
        <dbReference type="Proteomes" id="UP000001861"/>
    </source>
</evidence>
<evidence type="ECO:0008006" key="4">
    <source>
        <dbReference type="Google" id="ProtNLM"/>
    </source>
</evidence>
<keyword evidence="3" id="KW-1185">Reference proteome</keyword>
<reference evidence="2 3" key="1">
    <citation type="journal article" date="2010" name="Proc. Natl. Acad. Sci. U.S.A.">
        <title>Insights into evolution of multicellular fungi from the assembled chromosomes of the mushroom Coprinopsis cinerea (Coprinus cinereus).</title>
        <authorList>
            <person name="Stajich J.E."/>
            <person name="Wilke S.K."/>
            <person name="Ahren D."/>
            <person name="Au C.H."/>
            <person name="Birren B.W."/>
            <person name="Borodovsky M."/>
            <person name="Burns C."/>
            <person name="Canback B."/>
            <person name="Casselton L.A."/>
            <person name="Cheng C.K."/>
            <person name="Deng J."/>
            <person name="Dietrich F.S."/>
            <person name="Fargo D.C."/>
            <person name="Farman M.L."/>
            <person name="Gathman A.C."/>
            <person name="Goldberg J."/>
            <person name="Guigo R."/>
            <person name="Hoegger P.J."/>
            <person name="Hooker J.B."/>
            <person name="Huggins A."/>
            <person name="James T.Y."/>
            <person name="Kamada T."/>
            <person name="Kilaru S."/>
            <person name="Kodira C."/>
            <person name="Kues U."/>
            <person name="Kupfer D."/>
            <person name="Kwan H.S."/>
            <person name="Lomsadze A."/>
            <person name="Li W."/>
            <person name="Lilly W.W."/>
            <person name="Ma L.J."/>
            <person name="Mackey A.J."/>
            <person name="Manning G."/>
            <person name="Martin F."/>
            <person name="Muraguchi H."/>
            <person name="Natvig D.O."/>
            <person name="Palmerini H."/>
            <person name="Ramesh M.A."/>
            <person name="Rehmeyer C.J."/>
            <person name="Roe B.A."/>
            <person name="Shenoy N."/>
            <person name="Stanke M."/>
            <person name="Ter-Hovhannisyan V."/>
            <person name="Tunlid A."/>
            <person name="Velagapudi R."/>
            <person name="Vision T.J."/>
            <person name="Zeng Q."/>
            <person name="Zolan M.E."/>
            <person name="Pukkila P.J."/>
        </authorList>
    </citation>
    <scope>NUCLEOTIDE SEQUENCE [LARGE SCALE GENOMIC DNA]</scope>
    <source>
        <strain evidence="3">Okayama-7 / 130 / ATCC MYA-4618 / FGSC 9003</strain>
    </source>
</reference>
<organism evidence="2 3">
    <name type="scientific">Coprinopsis cinerea (strain Okayama-7 / 130 / ATCC MYA-4618 / FGSC 9003)</name>
    <name type="common">Inky cap fungus</name>
    <name type="synonym">Hormographiella aspergillata</name>
    <dbReference type="NCBI Taxonomy" id="240176"/>
    <lineage>
        <taxon>Eukaryota</taxon>
        <taxon>Fungi</taxon>
        <taxon>Dikarya</taxon>
        <taxon>Basidiomycota</taxon>
        <taxon>Agaricomycotina</taxon>
        <taxon>Agaricomycetes</taxon>
        <taxon>Agaricomycetidae</taxon>
        <taxon>Agaricales</taxon>
        <taxon>Agaricineae</taxon>
        <taxon>Psathyrellaceae</taxon>
        <taxon>Coprinopsis</taxon>
    </lineage>
</organism>
<dbReference type="GeneID" id="6011847"/>
<gene>
    <name evidence="2" type="ORF">CC1G_10246</name>
</gene>
<dbReference type="InParanoid" id="A8NPE4"/>
<dbReference type="VEuPathDB" id="FungiDB:CC1G_10246"/>
<dbReference type="EMBL" id="AACS02000012">
    <property type="protein sequence ID" value="EAU86524.1"/>
    <property type="molecule type" value="Genomic_DNA"/>
</dbReference>